<evidence type="ECO:0000256" key="10">
    <source>
        <dbReference type="PROSITE-ProRule" id="PRU00152"/>
    </source>
</evidence>
<comment type="similarity">
    <text evidence="2">Belongs to the polycystin family.</text>
</comment>
<keyword evidence="4" id="KW-0732">Signal</keyword>
<sequence>MGATIEATQYQTGKKNSSKPHLQDMRTNEQVNNQAKEITDATMNVLKDVADAVLKNKVVGEEPTVIETEALSMTVMQSQPESLGDHELSVGSTTEGSSPASILLPSADALKLEQNDITSSTDIFDKVYQLYMYQMKENPYIWHSSAESVTTDLMGIEMRNSKGNVMKMENLSENITIHLPTKDKPDLDKVILTVPITTQGNTTVNTTIMSEFKARDISVIEFRVAKGAAAVIKIQPVIENITLRVHVKEGKRPVMRDMKNNAMRIPHTADTLYRSRTNKTAHPNVIYVPRKNRHRTLFIGILLENNSPGNAEFIAGYNMSVIPKNETQAVPVELNIGTYTSKCLFWSESLQLWSNEGCFVSPLAMPESLSCDCNHMTAFSGSFFVLPNKVDPIDDAKLFLSFFDNPVTISTMLAVWFLYIILVVYARKHDRKDLLHAGVTILEDNNPSHHYGYLVTTVTGWRQDASTSANVFLQLNGTEGSSEPHHLKHWDEKAKIFCSGSEDYFLLTSDGSIGFLNSITIWHDNTGDYPNWYLNQVTVRDLQGDQVWHFLCNRWLAIDLDDFAVSRTLLAANEGDLQEFSNAFPGLASRDMREKHLWLSIFSKPPESHFTRVQRLTCAFTLLLSYMLTKIMFFGIPKDDPEDQMQIGQFHFSISAIVIGLECSLLMFPFNLIIVQLFRLTKEKPGEQRKFENFQSFESVDTMSVDTLSDSGDHHGIKKLKSEPLLIKDRVFFSPEKSEISKSKDNQNDDLTLECIEVDVSEKTESVMSNILTSESPTTISSKSKSLISDSVEEETRAIPAHRSRKATLERKGEKADRDLFSEEDSYVELQEKKKEPLGLPWWFIYINWTLSVLICLSASYFIMLYGLKYGYQASIEWLTSIFVAFSTSILFIQPVKVITIAILCALICKRKPEIQDRRDKIDKDDKGLTESEKLEQYLKTKVSHMQYKPLDSEWLAQERERRFKEHHMWETFQDIVIYVVFILTLAVVVHGHHDLRAYRQTKSMEDMVINAAYEGDVAFGDVSTVDSMWDYLRNTMVPSLYAEYMYNGDSISHLGIASDLVTTVVGVIRLRQQRIEKGTCDIYPLLKKQFSYCTGTFTWTNEDYADYGPYWSPLDGPPSRDIWSYKTASELNTLPLAGHHRTYSGGGYLVELTKSRNGSRSALDDAKNDGWVDERTRVIIVEYTTFNPNTNLFSVCSLMFEFLTPGQILTFPSILTVKLYHYSNGSEILVAVCEVLFLVLLLISTVKEIRSVKAHGGLKGYFQDSWKFVEVLEILISYSAIAVFFNRLVIVNSIISKFYDSNGQGFVSFYPAVFWDYVLNYIFAFLMILNVMKLFKLLNFNPKMRMLSDVFVIAGRPLIHFAIMFAIVLMAFTHFAMMYYGSTFDEFSTGMHTLITLVHMLLAEFDSAHIVEYSLPMGIIFTVAFLAFVYIMTLNLMLSILDNSFTAGSHSTRDTASVSDILAFVIKKFKVCSGLRYLKLYRRWKKFWAKNVTVGDDIGEEPQKLSMKDIL</sequence>
<dbReference type="InterPro" id="IPR014010">
    <property type="entry name" value="REJ_dom"/>
</dbReference>
<dbReference type="InterPro" id="IPR057244">
    <property type="entry name" value="GAIN_B"/>
</dbReference>
<feature type="region of interest" description="Disordered" evidence="11">
    <location>
        <begin position="78"/>
        <end position="99"/>
    </location>
</feature>
<feature type="transmembrane region" description="Helical" evidence="12">
    <location>
        <begin position="407"/>
        <end position="426"/>
    </location>
</feature>
<dbReference type="PROSITE" id="PS50221">
    <property type="entry name" value="GAIN_B"/>
    <property type="match status" value="1"/>
</dbReference>
<feature type="transmembrane region" description="Helical" evidence="12">
    <location>
        <begin position="1418"/>
        <end position="1442"/>
    </location>
</feature>
<gene>
    <name evidence="16" type="ORF">OFUS_LOCUS11626</name>
</gene>
<evidence type="ECO:0000256" key="9">
    <source>
        <dbReference type="PIRSR" id="PIRSR603915-2"/>
    </source>
</evidence>
<dbReference type="SUPFAM" id="SSF49723">
    <property type="entry name" value="Lipase/lipooxygenase domain (PLAT/LH2 domain)"/>
    <property type="match status" value="1"/>
</dbReference>
<dbReference type="FunFam" id="2.60.60.20:FF:000008">
    <property type="entry name" value="Polycystic kidney disease 1-like 2, isoform CRA_a"/>
    <property type="match status" value="1"/>
</dbReference>
<dbReference type="InterPro" id="IPR046791">
    <property type="entry name" value="Polycystin_dom"/>
</dbReference>
<organism evidence="16 17">
    <name type="scientific">Owenia fusiformis</name>
    <name type="common">Polychaete worm</name>
    <dbReference type="NCBI Taxonomy" id="6347"/>
    <lineage>
        <taxon>Eukaryota</taxon>
        <taxon>Metazoa</taxon>
        <taxon>Spiralia</taxon>
        <taxon>Lophotrochozoa</taxon>
        <taxon>Annelida</taxon>
        <taxon>Polychaeta</taxon>
        <taxon>Sedentaria</taxon>
        <taxon>Canalipalpata</taxon>
        <taxon>Sabellida</taxon>
        <taxon>Oweniida</taxon>
        <taxon>Oweniidae</taxon>
        <taxon>Owenia</taxon>
    </lineage>
</organism>
<feature type="transmembrane region" description="Helical" evidence="12">
    <location>
        <begin position="972"/>
        <end position="992"/>
    </location>
</feature>
<keyword evidence="7" id="KW-1015">Disulfide bond</keyword>
<evidence type="ECO:0000256" key="6">
    <source>
        <dbReference type="ARBA" id="ARBA00023136"/>
    </source>
</evidence>
<feature type="transmembrane region" description="Helical" evidence="12">
    <location>
        <begin position="656"/>
        <end position="680"/>
    </location>
</feature>
<feature type="disulfide bond" evidence="9">
    <location>
        <begin position="1081"/>
        <end position="1094"/>
    </location>
</feature>
<dbReference type="Gene3D" id="2.60.60.20">
    <property type="entry name" value="PLAT/LH2 domain"/>
    <property type="match status" value="1"/>
</dbReference>
<proteinExistence type="inferred from homology"/>
<evidence type="ECO:0000259" key="14">
    <source>
        <dbReference type="PROSITE" id="PS50221"/>
    </source>
</evidence>
<evidence type="ECO:0000259" key="13">
    <source>
        <dbReference type="PROSITE" id="PS50095"/>
    </source>
</evidence>
<keyword evidence="6 12" id="KW-0472">Membrane</keyword>
<evidence type="ECO:0000256" key="11">
    <source>
        <dbReference type="SAM" id="MobiDB-lite"/>
    </source>
</evidence>
<dbReference type="InterPro" id="IPR036392">
    <property type="entry name" value="PLAT/LH2_dom_sf"/>
</dbReference>
<comment type="caution">
    <text evidence="10">Lacks conserved residue(s) required for the propagation of feature annotation.</text>
</comment>
<feature type="transmembrane region" description="Helical" evidence="12">
    <location>
        <begin position="878"/>
        <end position="909"/>
    </location>
</feature>
<dbReference type="Pfam" id="PF01825">
    <property type="entry name" value="GPS"/>
    <property type="match status" value="1"/>
</dbReference>
<evidence type="ECO:0000256" key="2">
    <source>
        <dbReference type="ARBA" id="ARBA00007200"/>
    </source>
</evidence>
<comment type="subcellular location">
    <subcellularLocation>
        <location evidence="1">Membrane</location>
        <topology evidence="1">Multi-pass membrane protein</topology>
    </subcellularLocation>
</comment>
<feature type="compositionally biased region" description="Polar residues" evidence="11">
    <location>
        <begin position="1"/>
        <end position="15"/>
    </location>
</feature>
<reference evidence="16" key="1">
    <citation type="submission" date="2022-03" db="EMBL/GenBank/DDBJ databases">
        <authorList>
            <person name="Martin C."/>
        </authorList>
    </citation>
    <scope>NUCLEOTIDE SEQUENCE</scope>
</reference>
<feature type="region of interest" description="Disordered" evidence="11">
    <location>
        <begin position="791"/>
        <end position="811"/>
    </location>
</feature>
<feature type="transmembrane region" description="Helical" evidence="12">
    <location>
        <begin position="1269"/>
        <end position="1291"/>
    </location>
</feature>
<dbReference type="SMART" id="SM00303">
    <property type="entry name" value="GPS"/>
    <property type="match status" value="1"/>
</dbReference>
<protein>
    <recommendedName>
        <fullName evidence="18">Polycystic kidney disease protein 1-like 2</fullName>
    </recommendedName>
</protein>
<dbReference type="Pfam" id="PF08016">
    <property type="entry name" value="PKD_channel"/>
    <property type="match status" value="1"/>
</dbReference>
<dbReference type="InterPro" id="IPR003915">
    <property type="entry name" value="PKD_2"/>
</dbReference>
<evidence type="ECO:0000256" key="1">
    <source>
        <dbReference type="ARBA" id="ARBA00004141"/>
    </source>
</evidence>
<dbReference type="PRINTS" id="PR01433">
    <property type="entry name" value="POLYCYSTIN2"/>
</dbReference>
<evidence type="ECO:0008006" key="18">
    <source>
        <dbReference type="Google" id="ProtNLM"/>
    </source>
</evidence>
<dbReference type="Pfam" id="PF20519">
    <property type="entry name" value="Polycystin_dom"/>
    <property type="match status" value="1"/>
</dbReference>
<dbReference type="PROSITE" id="PS51111">
    <property type="entry name" value="REJ"/>
    <property type="match status" value="1"/>
</dbReference>
<dbReference type="Pfam" id="PF01477">
    <property type="entry name" value="PLAT"/>
    <property type="match status" value="1"/>
</dbReference>
<dbReference type="EMBL" id="CAIIXF020000006">
    <property type="protein sequence ID" value="CAH1785596.1"/>
    <property type="molecule type" value="Genomic_DNA"/>
</dbReference>
<evidence type="ECO:0000256" key="5">
    <source>
        <dbReference type="ARBA" id="ARBA00022989"/>
    </source>
</evidence>
<dbReference type="Gene3D" id="2.60.220.50">
    <property type="match status" value="1"/>
</dbReference>
<feature type="region of interest" description="Disordered" evidence="11">
    <location>
        <begin position="1"/>
        <end position="25"/>
    </location>
</feature>
<feature type="domain" description="GAIN-B" evidence="14">
    <location>
        <begin position="252"/>
        <end position="391"/>
    </location>
</feature>
<dbReference type="PANTHER" id="PTHR10877">
    <property type="entry name" value="POLYCYSTIN FAMILY MEMBER"/>
    <property type="match status" value="1"/>
</dbReference>
<feature type="domain" description="PLAT" evidence="13">
    <location>
        <begin position="451"/>
        <end position="570"/>
    </location>
</feature>
<dbReference type="Proteomes" id="UP000749559">
    <property type="component" value="Unassembled WGS sequence"/>
</dbReference>
<dbReference type="InterPro" id="IPR001024">
    <property type="entry name" value="PLAT/LH2_dom"/>
</dbReference>
<dbReference type="OrthoDB" id="6150772at2759"/>
<dbReference type="GO" id="GO:0016020">
    <property type="term" value="C:membrane"/>
    <property type="evidence" value="ECO:0007669"/>
    <property type="project" value="UniProtKB-SubCell"/>
</dbReference>
<feature type="compositionally biased region" description="Polar residues" evidence="11">
    <location>
        <begin position="90"/>
        <end position="99"/>
    </location>
</feature>
<dbReference type="GO" id="GO:0050982">
    <property type="term" value="P:detection of mechanical stimulus"/>
    <property type="evidence" value="ECO:0007669"/>
    <property type="project" value="TreeGrafter"/>
</dbReference>
<dbReference type="InterPro" id="IPR000203">
    <property type="entry name" value="GPS"/>
</dbReference>
<evidence type="ECO:0000256" key="8">
    <source>
        <dbReference type="ARBA" id="ARBA00023180"/>
    </source>
</evidence>
<accession>A0A8S4NX84</accession>
<keyword evidence="17" id="KW-1185">Reference proteome</keyword>
<keyword evidence="3 12" id="KW-0812">Transmembrane</keyword>
<evidence type="ECO:0000256" key="12">
    <source>
        <dbReference type="SAM" id="Phobius"/>
    </source>
</evidence>
<feature type="transmembrane region" description="Helical" evidence="12">
    <location>
        <begin position="616"/>
        <end position="636"/>
    </location>
</feature>
<name>A0A8S4NX84_OWEFU</name>
<keyword evidence="8" id="KW-0325">Glycoprotein</keyword>
<feature type="transmembrane region" description="Helical" evidence="12">
    <location>
        <begin position="1319"/>
        <end position="1339"/>
    </location>
</feature>
<feature type="transmembrane region" description="Helical" evidence="12">
    <location>
        <begin position="1359"/>
        <end position="1382"/>
    </location>
</feature>
<dbReference type="PANTHER" id="PTHR10877:SF183">
    <property type="entry name" value="AT14535P-RELATED"/>
    <property type="match status" value="1"/>
</dbReference>
<dbReference type="PROSITE" id="PS50095">
    <property type="entry name" value="PLAT"/>
    <property type="match status" value="1"/>
</dbReference>
<evidence type="ECO:0000313" key="17">
    <source>
        <dbReference type="Proteomes" id="UP000749559"/>
    </source>
</evidence>
<dbReference type="InterPro" id="IPR013122">
    <property type="entry name" value="PKD1_2_channel"/>
</dbReference>
<evidence type="ECO:0000313" key="16">
    <source>
        <dbReference type="EMBL" id="CAH1785596.1"/>
    </source>
</evidence>
<dbReference type="GO" id="GO:0005509">
    <property type="term" value="F:calcium ion binding"/>
    <property type="evidence" value="ECO:0007669"/>
    <property type="project" value="InterPro"/>
</dbReference>
<evidence type="ECO:0000259" key="15">
    <source>
        <dbReference type="PROSITE" id="PS51111"/>
    </source>
</evidence>
<feature type="domain" description="REJ" evidence="15">
    <location>
        <begin position="1"/>
        <end position="131"/>
    </location>
</feature>
<feature type="transmembrane region" description="Helical" evidence="12">
    <location>
        <begin position="1229"/>
        <end position="1248"/>
    </location>
</feature>
<dbReference type="InterPro" id="IPR051223">
    <property type="entry name" value="Polycystin"/>
</dbReference>
<evidence type="ECO:0000256" key="7">
    <source>
        <dbReference type="ARBA" id="ARBA00023157"/>
    </source>
</evidence>
<evidence type="ECO:0000256" key="4">
    <source>
        <dbReference type="ARBA" id="ARBA00022729"/>
    </source>
</evidence>
<dbReference type="GO" id="GO:0005262">
    <property type="term" value="F:calcium channel activity"/>
    <property type="evidence" value="ECO:0007669"/>
    <property type="project" value="TreeGrafter"/>
</dbReference>
<keyword evidence="5 12" id="KW-1133">Transmembrane helix</keyword>
<comment type="caution">
    <text evidence="16">The sequence shown here is derived from an EMBL/GenBank/DDBJ whole genome shotgun (WGS) entry which is preliminary data.</text>
</comment>
<dbReference type="SMART" id="SM00308">
    <property type="entry name" value="LH2"/>
    <property type="match status" value="1"/>
</dbReference>
<evidence type="ECO:0000256" key="3">
    <source>
        <dbReference type="ARBA" id="ARBA00022692"/>
    </source>
</evidence>
<dbReference type="InterPro" id="IPR046338">
    <property type="entry name" value="GAIN_dom_sf"/>
</dbReference>
<feature type="transmembrane region" description="Helical" evidence="12">
    <location>
        <begin position="843"/>
        <end position="866"/>
    </location>
</feature>